<dbReference type="Pfam" id="PF01232">
    <property type="entry name" value="Mannitol_dh"/>
    <property type="match status" value="1"/>
</dbReference>
<dbReference type="InterPro" id="IPR013118">
    <property type="entry name" value="Mannitol_DH_C"/>
</dbReference>
<name>A0A6G7WIW9_9LACT</name>
<dbReference type="EMBL" id="CP049889">
    <property type="protein sequence ID" value="QIK52224.1"/>
    <property type="molecule type" value="Genomic_DNA"/>
</dbReference>
<dbReference type="Proteomes" id="UP000501830">
    <property type="component" value="Chromosome"/>
</dbReference>
<dbReference type="SUPFAM" id="SSF51735">
    <property type="entry name" value="NAD(P)-binding Rossmann-fold domains"/>
    <property type="match status" value="1"/>
</dbReference>
<accession>A0A6G7WIW9</accession>
<gene>
    <name evidence="5" type="ORF">G7058_09345</name>
</gene>
<dbReference type="Pfam" id="PF08125">
    <property type="entry name" value="Mannitol_dh_C"/>
    <property type="match status" value="1"/>
</dbReference>
<evidence type="ECO:0000259" key="3">
    <source>
        <dbReference type="Pfam" id="PF01232"/>
    </source>
</evidence>
<evidence type="ECO:0000256" key="1">
    <source>
        <dbReference type="ARBA" id="ARBA00023002"/>
    </source>
</evidence>
<feature type="domain" description="Mannitol dehydrogenase N-terminal" evidence="3">
    <location>
        <begin position="40"/>
        <end position="308"/>
    </location>
</feature>
<dbReference type="InterPro" id="IPR050988">
    <property type="entry name" value="Mannitol_DH/Oxidoreductase"/>
</dbReference>
<reference evidence="5 6" key="1">
    <citation type="journal article" date="2017" name="Int. J. Syst. Evol. Microbiol.">
        <title>Jeotgalibaca porci sp. nov. and Jeotgalibaca arthritidis sp. nov., isolated from pigs, and emended description of the genus Jeotgalibaca.</title>
        <authorList>
            <person name="Zamora L."/>
            <person name="Perez-Sancho M."/>
            <person name="Dominguez L."/>
            <person name="Fernandez-Garayzabal J.F."/>
            <person name="Vela A.I."/>
        </authorList>
    </citation>
    <scope>NUCLEOTIDE SEQUENCE [LARGE SCALE GENOMIC DNA]</scope>
    <source>
        <strain evidence="5 6">CCUG 69148</strain>
    </source>
</reference>
<evidence type="ECO:0000256" key="2">
    <source>
        <dbReference type="ARBA" id="ARBA00048615"/>
    </source>
</evidence>
<feature type="domain" description="Mannitol dehydrogenase C-terminal" evidence="4">
    <location>
        <begin position="320"/>
        <end position="507"/>
    </location>
</feature>
<keyword evidence="6" id="KW-1185">Reference proteome</keyword>
<evidence type="ECO:0000313" key="5">
    <source>
        <dbReference type="EMBL" id="QIK52224.1"/>
    </source>
</evidence>
<keyword evidence="1" id="KW-0560">Oxidoreductase</keyword>
<comment type="catalytic activity">
    <reaction evidence="2">
        <text>D-mannitol 1-phosphate + NAD(+) = beta-D-fructose 6-phosphate + NADH + H(+)</text>
        <dbReference type="Rhea" id="RHEA:19661"/>
        <dbReference type="ChEBI" id="CHEBI:15378"/>
        <dbReference type="ChEBI" id="CHEBI:57540"/>
        <dbReference type="ChEBI" id="CHEBI:57634"/>
        <dbReference type="ChEBI" id="CHEBI:57945"/>
        <dbReference type="ChEBI" id="CHEBI:61381"/>
        <dbReference type="EC" id="1.1.1.17"/>
    </reaction>
</comment>
<evidence type="ECO:0000259" key="4">
    <source>
        <dbReference type="Pfam" id="PF08125"/>
    </source>
</evidence>
<dbReference type="InterPro" id="IPR008927">
    <property type="entry name" value="6-PGluconate_DH-like_C_sf"/>
</dbReference>
<dbReference type="SUPFAM" id="SSF48179">
    <property type="entry name" value="6-phosphogluconate dehydrogenase C-terminal domain-like"/>
    <property type="match status" value="1"/>
</dbReference>
<dbReference type="Gene3D" id="3.40.50.720">
    <property type="entry name" value="NAD(P)-binding Rossmann-like Domain"/>
    <property type="match status" value="1"/>
</dbReference>
<dbReference type="RefSeq" id="WP_166063289.1">
    <property type="nucleotide sequence ID" value="NZ_CP049889.1"/>
</dbReference>
<dbReference type="KEGG" id="jpo:G7058_09345"/>
<protein>
    <submittedName>
        <fullName evidence="5">Mannitol dehydrogenase family protein</fullName>
    </submittedName>
</protein>
<dbReference type="Gene3D" id="1.10.1040.10">
    <property type="entry name" value="N-(1-d-carboxylethyl)-l-norvaline Dehydrogenase, domain 2"/>
    <property type="match status" value="1"/>
</dbReference>
<evidence type="ECO:0000313" key="6">
    <source>
        <dbReference type="Proteomes" id="UP000501830"/>
    </source>
</evidence>
<dbReference type="PANTHER" id="PTHR43362">
    <property type="entry name" value="MANNITOL DEHYDROGENASE DSF1-RELATED"/>
    <property type="match status" value="1"/>
</dbReference>
<sequence>MLLNQQELENKEQWTEAGIRVPTFDRAAVKRQTETAPTWLHLGPGNIFRAFPAMLMQKLLDLKQVDTGIVVAEGYDYEIVDIMKQQNDNLSLLVTLKTDGNIEKSVVGSIMESLKIDRESKEDYQRLVAIFENRTLQMVSFTITEKGYSLTDSRGNYGQQIVEDFTNGPEVAESYIGKVAALLHCRFLAGQLPLAFVSMDNMSHNGDILKSAIHTFASNWQENGLVTPEFVAYVNDPEKVSFPWSMIDKITPRPDETVAQMLRKDGFEEVDYKITQKNTYTAAFVNAEETEYLVIEDAFPNGRPPLDKVGVIFTDRHTVNQVETMKVTTCLNPIHTALAIFGCLLGYERISDEMKNPLLKKLAEKVGYQEGLPVVVDPGIINPKEFIDEVVGVRLPNPFIPDTPQRIATDTSQKLAIRFGKTIESYLNSDTYDVASLEAIPFVLAGWLRYLLGVDDTGKVFEKSSDPRMTEVSAFVKDIKIGDTTIDRLNLGALLKDKTIFGVDLVAVNMADKVLDLFEEMIASEGAVEKTLRKIVE</sequence>
<dbReference type="GeneID" id="94553488"/>
<dbReference type="PANTHER" id="PTHR43362:SF1">
    <property type="entry name" value="MANNITOL DEHYDROGENASE 2-RELATED"/>
    <property type="match status" value="1"/>
</dbReference>
<dbReference type="AlphaFoldDB" id="A0A6G7WIW9"/>
<dbReference type="InterPro" id="IPR013131">
    <property type="entry name" value="Mannitol_DH_N"/>
</dbReference>
<organism evidence="5 6">
    <name type="scientific">Jeotgalibaca porci</name>
    <dbReference type="NCBI Taxonomy" id="1868793"/>
    <lineage>
        <taxon>Bacteria</taxon>
        <taxon>Bacillati</taxon>
        <taxon>Bacillota</taxon>
        <taxon>Bacilli</taxon>
        <taxon>Lactobacillales</taxon>
        <taxon>Carnobacteriaceae</taxon>
        <taxon>Jeotgalibaca</taxon>
    </lineage>
</organism>
<dbReference type="InterPro" id="IPR013328">
    <property type="entry name" value="6PGD_dom2"/>
</dbReference>
<proteinExistence type="predicted"/>
<dbReference type="InterPro" id="IPR036291">
    <property type="entry name" value="NAD(P)-bd_dom_sf"/>
</dbReference>
<dbReference type="GO" id="GO:0008926">
    <property type="term" value="F:mannitol-1-phosphate 5-dehydrogenase activity"/>
    <property type="evidence" value="ECO:0007669"/>
    <property type="project" value="UniProtKB-EC"/>
</dbReference>